<evidence type="ECO:0000256" key="1">
    <source>
        <dbReference type="ARBA" id="ARBA00022505"/>
    </source>
</evidence>
<evidence type="ECO:0000256" key="2">
    <source>
        <dbReference type="ARBA" id="ARBA00023002"/>
    </source>
</evidence>
<dbReference type="PANTHER" id="PTHR11908">
    <property type="entry name" value="XANTHINE DEHYDROGENASE"/>
    <property type="match status" value="1"/>
</dbReference>
<dbReference type="InterPro" id="IPR037165">
    <property type="entry name" value="AldOxase/xan_DH_Mopterin-bd_sf"/>
</dbReference>
<dbReference type="Pfam" id="PF01315">
    <property type="entry name" value="Ald_Xan_dh_C"/>
    <property type="match status" value="1"/>
</dbReference>
<dbReference type="Proteomes" id="UP000184096">
    <property type="component" value="Chromosome I"/>
</dbReference>
<evidence type="ECO:0000313" key="5">
    <source>
        <dbReference type="Proteomes" id="UP000184096"/>
    </source>
</evidence>
<proteinExistence type="predicted"/>
<dbReference type="Gene3D" id="3.90.1170.50">
    <property type="entry name" value="Aldehyde oxidase/xanthine dehydrogenase, a/b hammerhead"/>
    <property type="match status" value="1"/>
</dbReference>
<dbReference type="InterPro" id="IPR000674">
    <property type="entry name" value="Ald_Oxase/Xan_DH_a/b"/>
</dbReference>
<dbReference type="InterPro" id="IPR046867">
    <property type="entry name" value="AldOxase/xan_DH_MoCoBD2"/>
</dbReference>
<dbReference type="AlphaFoldDB" id="A0A1M7U4D8"/>
<dbReference type="OrthoDB" id="8428274at2"/>
<protein>
    <submittedName>
        <fullName evidence="4">Xanthine dehydrogenase, molybdenum binding subunit apoprotein</fullName>
    </submittedName>
</protein>
<gene>
    <name evidence="4" type="ORF">SAMN05444170_3520</name>
</gene>
<dbReference type="SUPFAM" id="SSF56003">
    <property type="entry name" value="Molybdenum cofactor-binding domain"/>
    <property type="match status" value="1"/>
</dbReference>
<dbReference type="InterPro" id="IPR036856">
    <property type="entry name" value="Ald_Oxase/Xan_DH_a/b_sf"/>
</dbReference>
<dbReference type="GO" id="GO:0016491">
    <property type="term" value="F:oxidoreductase activity"/>
    <property type="evidence" value="ECO:0007669"/>
    <property type="project" value="UniProtKB-KW"/>
</dbReference>
<evidence type="ECO:0000313" key="4">
    <source>
        <dbReference type="EMBL" id="SHN77859.1"/>
    </source>
</evidence>
<accession>A0A1M7U4D8</accession>
<dbReference type="SMART" id="SM01008">
    <property type="entry name" value="Ald_Xan_dh_C"/>
    <property type="match status" value="1"/>
</dbReference>
<dbReference type="Pfam" id="PF20256">
    <property type="entry name" value="MoCoBD_2"/>
    <property type="match status" value="1"/>
</dbReference>
<dbReference type="InterPro" id="IPR016208">
    <property type="entry name" value="Ald_Oxase/xanthine_DH-like"/>
</dbReference>
<keyword evidence="1" id="KW-0500">Molybdenum</keyword>
<sequence length="737" mass="78934">MTSIGQPVSRYDGRLKVTGAAAYTADIFLPGAMHGAIVHSTIANGRAESIDTAVAERAPGVVAVFTHRNMPRMKPTPRPWSHLHPHGQSYLPLQDDNIHYAGQPIALIIAETLDQATHAGTLIEVSYETRDPVIFNPKMVKEAVDPPQFLWPVSSSVGNAEKGIADGSIRLEQTYTTSDRHHNQMEPHATTAVWESDGTLTLYETTQHIFGARELISIVLGMPLEKINVVSQFIGGGFGGKAYVWPHTLLTALAAKMVGRPVRLQLTRAQMYSMVGHQSATVQAIAVGARENGKLTGIRHESVSATSVFDNYIEYAALSTRSLWTASGGISTNHKVVHVNRNTPTAMRSPHEALGHFALESVLDELAYASGVDPVALRLGNDAQLDPYSGRPYSSRAMRDCLMEGAARFGWNKRSPEPRSMRDGRYLIGQGMAGAIYTHWRWPAEARVIIHADGTALVETGSHDVGTGTYTVMRQIAADGLGISPDKVIVRLGDTRLPTSHASIGSATMANAGASVMLAAQAARDKAIGLALSGRDAPLAGAVAKEITTADGFISAAAKNVKVSYAELLARSGLSELAGEGKYDPVEEASGPKAIFSFSAVFAEVRVDPELGAVRLNRFVGAYDAGRIINPKTARSQAIGGIIWGVGQALLEQSEMDPMLGRFLNRNYSSYLVPTNADIPELETLFVGEFDEEASPLGAKGLGELTAVSVAPAIANAVYHATGKRIRDLPITIEKLL</sequence>
<keyword evidence="2" id="KW-0560">Oxidoreductase</keyword>
<name>A0A1M7U4D8_9BRAD</name>
<evidence type="ECO:0000259" key="3">
    <source>
        <dbReference type="SMART" id="SM01008"/>
    </source>
</evidence>
<dbReference type="PANTHER" id="PTHR11908:SF132">
    <property type="entry name" value="ALDEHYDE OXIDASE 1-RELATED"/>
    <property type="match status" value="1"/>
</dbReference>
<dbReference type="Gene3D" id="3.30.365.10">
    <property type="entry name" value="Aldehyde oxidase/xanthine dehydrogenase, molybdopterin binding domain"/>
    <property type="match status" value="4"/>
</dbReference>
<dbReference type="Pfam" id="PF02738">
    <property type="entry name" value="MoCoBD_1"/>
    <property type="match status" value="1"/>
</dbReference>
<dbReference type="GO" id="GO:0005506">
    <property type="term" value="F:iron ion binding"/>
    <property type="evidence" value="ECO:0007669"/>
    <property type="project" value="InterPro"/>
</dbReference>
<feature type="domain" description="Aldehyde oxidase/xanthine dehydrogenase a/b hammerhead" evidence="3">
    <location>
        <begin position="18"/>
        <end position="131"/>
    </location>
</feature>
<dbReference type="RefSeq" id="WP_072819506.1">
    <property type="nucleotide sequence ID" value="NZ_LT670849.1"/>
</dbReference>
<dbReference type="EMBL" id="LT670849">
    <property type="protein sequence ID" value="SHN77859.1"/>
    <property type="molecule type" value="Genomic_DNA"/>
</dbReference>
<reference evidence="5" key="1">
    <citation type="submission" date="2016-11" db="EMBL/GenBank/DDBJ databases">
        <authorList>
            <person name="Varghese N."/>
            <person name="Submissions S."/>
        </authorList>
    </citation>
    <scope>NUCLEOTIDE SEQUENCE [LARGE SCALE GENOMIC DNA]</scope>
    <source>
        <strain evidence="5">GAS401</strain>
    </source>
</reference>
<keyword evidence="5" id="KW-1185">Reference proteome</keyword>
<dbReference type="InterPro" id="IPR008274">
    <property type="entry name" value="AldOxase/xan_DH_MoCoBD1"/>
</dbReference>
<dbReference type="SUPFAM" id="SSF54665">
    <property type="entry name" value="CO dehydrogenase molybdoprotein N-domain-like"/>
    <property type="match status" value="1"/>
</dbReference>
<organism evidence="4 5">
    <name type="scientific">Bradyrhizobium erythrophlei</name>
    <dbReference type="NCBI Taxonomy" id="1437360"/>
    <lineage>
        <taxon>Bacteria</taxon>
        <taxon>Pseudomonadati</taxon>
        <taxon>Pseudomonadota</taxon>
        <taxon>Alphaproteobacteria</taxon>
        <taxon>Hyphomicrobiales</taxon>
        <taxon>Nitrobacteraceae</taxon>
        <taxon>Bradyrhizobium</taxon>
    </lineage>
</organism>